<dbReference type="AlphaFoldDB" id="A0AAV5MYZ7"/>
<dbReference type="GO" id="GO:0009307">
    <property type="term" value="P:DNA restriction-modification system"/>
    <property type="evidence" value="ECO:0007669"/>
    <property type="project" value="InterPro"/>
</dbReference>
<dbReference type="Gene3D" id="1.10.238.90">
    <property type="entry name" value="Restriction endonuclease BsobI, helical domain"/>
    <property type="match status" value="1"/>
</dbReference>
<accession>A0AAV5MYZ7</accession>
<organism evidence="1 2">
    <name type="scientific">Leminorella grimontii</name>
    <dbReference type="NCBI Taxonomy" id="82981"/>
    <lineage>
        <taxon>Bacteria</taxon>
        <taxon>Pseudomonadati</taxon>
        <taxon>Pseudomonadota</taxon>
        <taxon>Gammaproteobacteria</taxon>
        <taxon>Enterobacterales</taxon>
        <taxon>Budviciaceae</taxon>
        <taxon>Leminorella</taxon>
    </lineage>
</organism>
<gene>
    <name evidence="1" type="ORF">SOASR030_00150</name>
</gene>
<proteinExistence type="predicted"/>
<dbReference type="GO" id="GO:0009036">
    <property type="term" value="F:type II site-specific deoxyribonuclease activity"/>
    <property type="evidence" value="ECO:0007669"/>
    <property type="project" value="InterPro"/>
</dbReference>
<dbReference type="Gene3D" id="3.40.91.10">
    <property type="match status" value="1"/>
</dbReference>
<evidence type="ECO:0000313" key="1">
    <source>
        <dbReference type="EMBL" id="GKX53903.1"/>
    </source>
</evidence>
<name>A0AAV5MYZ7_9GAMM</name>
<dbReference type="Pfam" id="PF09194">
    <property type="entry name" value="Endonuc-BsobI"/>
    <property type="match status" value="2"/>
</dbReference>
<dbReference type="GO" id="GO:0003677">
    <property type="term" value="F:DNA binding"/>
    <property type="evidence" value="ECO:0007669"/>
    <property type="project" value="InterPro"/>
</dbReference>
<comment type="caution">
    <text evidence="1">The sequence shown here is derived from an EMBL/GenBank/DDBJ whole genome shotgun (WGS) entry which is preliminary data.</text>
</comment>
<dbReference type="InterPro" id="IPR043091">
    <property type="entry name" value="Restr_endonucII_AvaI/BsoBI_hel"/>
</dbReference>
<dbReference type="InterPro" id="IPR011335">
    <property type="entry name" value="Restrct_endonuc-II-like"/>
</dbReference>
<dbReference type="InterPro" id="IPR015277">
    <property type="entry name" value="Restrct_endonuc_II_AvaI/BsoBI"/>
</dbReference>
<reference evidence="1" key="1">
    <citation type="submission" date="2022-06" db="EMBL/GenBank/DDBJ databases">
        <title>Draft genome sequences of Leminorella grimontii str. JCM5902.</title>
        <authorList>
            <person name="Wakabayashi Y."/>
            <person name="Kojima K."/>
        </authorList>
    </citation>
    <scope>NUCLEOTIDE SEQUENCE</scope>
    <source>
        <strain evidence="1">JCM 5902</strain>
    </source>
</reference>
<dbReference type="Proteomes" id="UP001058124">
    <property type="component" value="Unassembled WGS sequence"/>
</dbReference>
<dbReference type="RefSeq" id="WP_027275879.1">
    <property type="nucleotide sequence ID" value="NZ_BRLH01000001.1"/>
</dbReference>
<sequence length="291" mass="33076">MLSVTSPNDLVTTKEDRVQGFSWQAIEKVNRAHTFIECAKYFREHCHTIKSVECIRNDLMLTEYIIASCMLSRKSLNHLPINIQNEIIESLVDFSKLTDSQYLLELERRYFLTCGDSLGGTMRNVVGQHAQEILTESIFNKLVLYKKNPERVRNKAGKTTQIIWEDRRVFFDQKPRFINNSIDIIVVRGKSAISGLLEAPEDYVCCGELKGGIDPAGADEHWKTAKTALQRISDVFDRINIPKPNLVFLGAAIEMAMANEIFFLLQKNWLAGAANITNAPQLNEVIDIIIK</sequence>
<protein>
    <submittedName>
        <fullName evidence="1">Uncharacterized protein</fullName>
    </submittedName>
</protein>
<evidence type="ECO:0000313" key="2">
    <source>
        <dbReference type="Proteomes" id="UP001058124"/>
    </source>
</evidence>
<dbReference type="EMBL" id="BRLH01000001">
    <property type="protein sequence ID" value="GKX53903.1"/>
    <property type="molecule type" value="Genomic_DNA"/>
</dbReference>
<dbReference type="SUPFAM" id="SSF52980">
    <property type="entry name" value="Restriction endonuclease-like"/>
    <property type="match status" value="1"/>
</dbReference>
<dbReference type="CDD" id="cd22315">
    <property type="entry name" value="BsoBI-like"/>
    <property type="match status" value="1"/>
</dbReference>
<keyword evidence="2" id="KW-1185">Reference proteome</keyword>